<reference evidence="4" key="1">
    <citation type="journal article" date="2019" name="Int. J. Syst. Evol. Microbiol.">
        <title>The Global Catalogue of Microorganisms (GCM) 10K type strain sequencing project: providing services to taxonomists for standard genome sequencing and annotation.</title>
        <authorList>
            <consortium name="The Broad Institute Genomics Platform"/>
            <consortium name="The Broad Institute Genome Sequencing Center for Infectious Disease"/>
            <person name="Wu L."/>
            <person name="Ma J."/>
        </authorList>
    </citation>
    <scope>NUCLEOTIDE SEQUENCE [LARGE SCALE GENOMIC DNA]</scope>
    <source>
        <strain evidence="4">JCM 18956</strain>
    </source>
</reference>
<keyword evidence="1" id="KW-0808">Transferase</keyword>
<dbReference type="Proteomes" id="UP001501295">
    <property type="component" value="Unassembled WGS sequence"/>
</dbReference>
<evidence type="ECO:0000256" key="1">
    <source>
        <dbReference type="ARBA" id="ARBA00022679"/>
    </source>
</evidence>
<feature type="domain" description="Adenylyltransferase AadA C-terminal" evidence="2">
    <location>
        <begin position="201"/>
        <end position="258"/>
    </location>
</feature>
<organism evidence="3 4">
    <name type="scientific">Frondihabitans cladoniiphilus</name>
    <dbReference type="NCBI Taxonomy" id="715785"/>
    <lineage>
        <taxon>Bacteria</taxon>
        <taxon>Bacillati</taxon>
        <taxon>Actinomycetota</taxon>
        <taxon>Actinomycetes</taxon>
        <taxon>Micrococcales</taxon>
        <taxon>Microbacteriaceae</taxon>
        <taxon>Frondihabitans</taxon>
    </lineage>
</organism>
<protein>
    <recommendedName>
        <fullName evidence="2">Adenylyltransferase AadA C-terminal domain-containing protein</fullName>
    </recommendedName>
</protein>
<dbReference type="EMBL" id="BAABLM010000001">
    <property type="protein sequence ID" value="GAA4668187.1"/>
    <property type="molecule type" value="Genomic_DNA"/>
</dbReference>
<dbReference type="Pfam" id="PF13427">
    <property type="entry name" value="AadA_C"/>
    <property type="match status" value="1"/>
</dbReference>
<evidence type="ECO:0000313" key="3">
    <source>
        <dbReference type="EMBL" id="GAA4668187.1"/>
    </source>
</evidence>
<evidence type="ECO:0000259" key="2">
    <source>
        <dbReference type="Pfam" id="PF13427"/>
    </source>
</evidence>
<dbReference type="InterPro" id="IPR043519">
    <property type="entry name" value="NT_sf"/>
</dbReference>
<name>A0ABP8VNY9_9MICO</name>
<evidence type="ECO:0000313" key="4">
    <source>
        <dbReference type="Proteomes" id="UP001501295"/>
    </source>
</evidence>
<accession>A0ABP8VNY9</accession>
<dbReference type="RefSeq" id="WP_345373536.1">
    <property type="nucleotide sequence ID" value="NZ_BAABLM010000001.1"/>
</dbReference>
<sequence length="280" mass="30259">MNAPGLPEPVARRLDSFARDHRRIAPDALTRLLVTGSAIAGDWWPGTSDIDVVFVVDRPLTETELDTLRILHAETIPDGPIDGIYLTEEQLAGPPDDLGAAIQVVEGKLTPDLPGSQLTWITWREMETGVETEVTDTGIHAWSASRRRWRGSVEGSQGFSRQNLLDYWAPLGSSAREQLKARQDDVPVAASSVVWLALGPPRLLVTITTGEIVSKSAAATFAANRWPEFSDLLLRAVASRAGDQITFTAGDARSAVALLEKCVAAAAPPEHRRLADTLDG</sequence>
<gene>
    <name evidence="3" type="ORF">GCM10025780_08450</name>
</gene>
<keyword evidence="4" id="KW-1185">Reference proteome</keyword>
<dbReference type="CDD" id="cd05403">
    <property type="entry name" value="NT_KNTase_like"/>
    <property type="match status" value="1"/>
</dbReference>
<comment type="caution">
    <text evidence="3">The sequence shown here is derived from an EMBL/GenBank/DDBJ whole genome shotgun (WGS) entry which is preliminary data.</text>
</comment>
<dbReference type="SUPFAM" id="SSF81301">
    <property type="entry name" value="Nucleotidyltransferase"/>
    <property type="match status" value="1"/>
</dbReference>
<proteinExistence type="predicted"/>
<dbReference type="InterPro" id="IPR025184">
    <property type="entry name" value="AadA_C"/>
</dbReference>